<protein>
    <submittedName>
        <fullName evidence="1">Uncharacterized protein</fullName>
    </submittedName>
</protein>
<accession>A0A3B0U6Z4</accession>
<name>A0A3B0U6Z4_9ZZZZ</name>
<dbReference type="EMBL" id="UOEL01000133">
    <property type="protein sequence ID" value="VAW16544.1"/>
    <property type="molecule type" value="Genomic_DNA"/>
</dbReference>
<gene>
    <name evidence="1" type="ORF">MNBD_BACTEROID03-688</name>
</gene>
<proteinExistence type="predicted"/>
<organism evidence="1">
    <name type="scientific">hydrothermal vent metagenome</name>
    <dbReference type="NCBI Taxonomy" id="652676"/>
    <lineage>
        <taxon>unclassified sequences</taxon>
        <taxon>metagenomes</taxon>
        <taxon>ecological metagenomes</taxon>
    </lineage>
</organism>
<dbReference type="AlphaFoldDB" id="A0A3B0U6Z4"/>
<reference evidence="1" key="1">
    <citation type="submission" date="2018-06" db="EMBL/GenBank/DDBJ databases">
        <authorList>
            <person name="Zhirakovskaya E."/>
        </authorList>
    </citation>
    <scope>NUCLEOTIDE SEQUENCE</scope>
</reference>
<sequence length="196" mass="21783">MKYVILTVLAFAFLPLTAQEEKPEILPKEIQIKTAVLPAPEDKKEGAMVYGYNEAGEMVVLQEGTNDLVCVADNPNNEGISVACYFIELEPFMKRGRELNVKGKSTKEKREIRGAEVASGKLKMPKEPSMTYIYFGSEATYDKTTAELGDGQFRYVIYTPFSTLESTGLPAKPHAKGMPWLMDPGTHRAHIMVGPF</sequence>
<evidence type="ECO:0000313" key="1">
    <source>
        <dbReference type="EMBL" id="VAW16544.1"/>
    </source>
</evidence>